<evidence type="ECO:0000313" key="2">
    <source>
        <dbReference type="EMBL" id="JAE31581.1"/>
    </source>
</evidence>
<dbReference type="AlphaFoldDB" id="A0A0A9H9S2"/>
<organism evidence="2">
    <name type="scientific">Arundo donax</name>
    <name type="common">Giant reed</name>
    <name type="synonym">Donax arundinaceus</name>
    <dbReference type="NCBI Taxonomy" id="35708"/>
    <lineage>
        <taxon>Eukaryota</taxon>
        <taxon>Viridiplantae</taxon>
        <taxon>Streptophyta</taxon>
        <taxon>Embryophyta</taxon>
        <taxon>Tracheophyta</taxon>
        <taxon>Spermatophyta</taxon>
        <taxon>Magnoliopsida</taxon>
        <taxon>Liliopsida</taxon>
        <taxon>Poales</taxon>
        <taxon>Poaceae</taxon>
        <taxon>PACMAD clade</taxon>
        <taxon>Arundinoideae</taxon>
        <taxon>Arundineae</taxon>
        <taxon>Arundo</taxon>
    </lineage>
</organism>
<feature type="region of interest" description="Disordered" evidence="1">
    <location>
        <begin position="1"/>
        <end position="69"/>
    </location>
</feature>
<proteinExistence type="predicted"/>
<evidence type="ECO:0000256" key="1">
    <source>
        <dbReference type="SAM" id="MobiDB-lite"/>
    </source>
</evidence>
<feature type="compositionally biased region" description="Basic and acidic residues" evidence="1">
    <location>
        <begin position="56"/>
        <end position="69"/>
    </location>
</feature>
<accession>A0A0A9H9S2</accession>
<reference evidence="2" key="2">
    <citation type="journal article" date="2015" name="Data Brief">
        <title>Shoot transcriptome of the giant reed, Arundo donax.</title>
        <authorList>
            <person name="Barrero R.A."/>
            <person name="Guerrero F.D."/>
            <person name="Moolhuijzen P."/>
            <person name="Goolsby J.A."/>
            <person name="Tidwell J."/>
            <person name="Bellgard S.E."/>
            <person name="Bellgard M.I."/>
        </authorList>
    </citation>
    <scope>NUCLEOTIDE SEQUENCE</scope>
    <source>
        <tissue evidence="2">Shoot tissue taken approximately 20 cm above the soil surface</tissue>
    </source>
</reference>
<sequence>MDAEALRGLVLREQGHARDGEHGDDAEDDALGGRGRRRRGCNFDGVINGDGGRGGSRGDGEEKRSLHYW</sequence>
<feature type="compositionally biased region" description="Basic and acidic residues" evidence="1">
    <location>
        <begin position="13"/>
        <end position="23"/>
    </location>
</feature>
<protein>
    <submittedName>
        <fullName evidence="2">Uncharacterized protein</fullName>
    </submittedName>
</protein>
<dbReference type="EMBL" id="GBRH01166315">
    <property type="protein sequence ID" value="JAE31581.1"/>
    <property type="molecule type" value="Transcribed_RNA"/>
</dbReference>
<reference evidence="2" key="1">
    <citation type="submission" date="2014-09" db="EMBL/GenBank/DDBJ databases">
        <authorList>
            <person name="Magalhaes I.L.F."/>
            <person name="Oliveira U."/>
            <person name="Santos F.R."/>
            <person name="Vidigal T.H.D.A."/>
            <person name="Brescovit A.D."/>
            <person name="Santos A.J."/>
        </authorList>
    </citation>
    <scope>NUCLEOTIDE SEQUENCE</scope>
    <source>
        <tissue evidence="2">Shoot tissue taken approximately 20 cm above the soil surface</tissue>
    </source>
</reference>
<name>A0A0A9H9S2_ARUDO</name>